<dbReference type="AlphaFoldDB" id="M3B2S5"/>
<evidence type="ECO:0000256" key="5">
    <source>
        <dbReference type="ARBA" id="ARBA00022909"/>
    </source>
</evidence>
<dbReference type="HOGENOM" id="CLU_062068_0_0_1"/>
<sequence>MSDLAAHFSAAATSADCIHVKNIQLSSPVSAPDVWGNLKEQPALVSVHLSLTKGFSTASDADKLDDSTIHYGNLTKRIRSNCGQDCITLDQVLAATESAIHGLALKANDNFIVARSAVEVHLPKASMLGTEVVITSTTSYDQTGKSCDVTRIFSVKDVTIPTLIGVNAYERTMKQPLVVSFTLQYTHCSSSSFDERHQKALFDVEKTLVQIIQDTTYETLETLVEFVYMQLIQRLPEVLSPGTKFSLRVEKPRAIAMADAPIIEIMRTVSGNEASNKQDAAAASSD</sequence>
<dbReference type="STRING" id="692275.M3B2S5"/>
<comment type="pathway">
    <text evidence="2">Cofactor biosynthesis; tetrahydrofolate biosynthesis; 2-amino-4-hydroxy-6-hydroxymethyl-7,8-dihydropteridine diphosphate from 7,8-dihydroneopterin triphosphate: step 3/4.</text>
</comment>
<keyword evidence="6" id="KW-0456">Lyase</keyword>
<dbReference type="Gene3D" id="3.30.1130.10">
    <property type="match status" value="2"/>
</dbReference>
<dbReference type="PANTHER" id="PTHR42844:SF1">
    <property type="entry name" value="DIHYDRONEOPTERIN ALDOLASE 1-RELATED"/>
    <property type="match status" value="1"/>
</dbReference>
<evidence type="ECO:0000259" key="8">
    <source>
        <dbReference type="SMART" id="SM00905"/>
    </source>
</evidence>
<comment type="similarity">
    <text evidence="3">Belongs to the DHNA family.</text>
</comment>
<evidence type="ECO:0000256" key="1">
    <source>
        <dbReference type="ARBA" id="ARBA00001353"/>
    </source>
</evidence>
<dbReference type="InterPro" id="IPR043133">
    <property type="entry name" value="GTP-CH-I_C/QueF"/>
</dbReference>
<protein>
    <recommendedName>
        <fullName evidence="4">dihydroneopterin aldolase</fullName>
        <ecNumber evidence="4">4.1.2.25</ecNumber>
    </recommendedName>
    <alternativeName>
        <fullName evidence="7">7,8-dihydroneopterin aldolase</fullName>
    </alternativeName>
</protein>
<evidence type="ECO:0000313" key="10">
    <source>
        <dbReference type="Proteomes" id="UP000016931"/>
    </source>
</evidence>
<dbReference type="InterPro" id="IPR006157">
    <property type="entry name" value="FolB_dom"/>
</dbReference>
<feature type="domain" description="Dihydroneopterin aldolase/epimerase" evidence="8">
    <location>
        <begin position="153"/>
        <end position="267"/>
    </location>
</feature>
<dbReference type="EMBL" id="KB456262">
    <property type="protein sequence ID" value="EMF14082.1"/>
    <property type="molecule type" value="Genomic_DNA"/>
</dbReference>
<dbReference type="Pfam" id="PF02152">
    <property type="entry name" value="FolB"/>
    <property type="match status" value="1"/>
</dbReference>
<gene>
    <name evidence="9" type="ORF">SEPMUDRAFT_154912</name>
</gene>
<dbReference type="OrthoDB" id="5425486at2759"/>
<dbReference type="GeneID" id="27904728"/>
<keyword evidence="10" id="KW-1185">Reference proteome</keyword>
<dbReference type="SMART" id="SM00905">
    <property type="entry name" value="FolB"/>
    <property type="match status" value="1"/>
</dbReference>
<evidence type="ECO:0000256" key="3">
    <source>
        <dbReference type="ARBA" id="ARBA00005708"/>
    </source>
</evidence>
<dbReference type="Proteomes" id="UP000016931">
    <property type="component" value="Unassembled WGS sequence"/>
</dbReference>
<reference evidence="9 10" key="1">
    <citation type="journal article" date="2012" name="PLoS Pathog.">
        <title>Diverse lifestyles and strategies of plant pathogenesis encoded in the genomes of eighteen Dothideomycetes fungi.</title>
        <authorList>
            <person name="Ohm R.A."/>
            <person name="Feau N."/>
            <person name="Henrissat B."/>
            <person name="Schoch C.L."/>
            <person name="Horwitz B.A."/>
            <person name="Barry K.W."/>
            <person name="Condon B.J."/>
            <person name="Copeland A.C."/>
            <person name="Dhillon B."/>
            <person name="Glaser F."/>
            <person name="Hesse C.N."/>
            <person name="Kosti I."/>
            <person name="LaButti K."/>
            <person name="Lindquist E.A."/>
            <person name="Lucas S."/>
            <person name="Salamov A.A."/>
            <person name="Bradshaw R.E."/>
            <person name="Ciuffetti L."/>
            <person name="Hamelin R.C."/>
            <person name="Kema G.H.J."/>
            <person name="Lawrence C."/>
            <person name="Scott J.A."/>
            <person name="Spatafora J.W."/>
            <person name="Turgeon B.G."/>
            <person name="de Wit P.J.G.M."/>
            <person name="Zhong S."/>
            <person name="Goodwin S.B."/>
            <person name="Grigoriev I.V."/>
        </authorList>
    </citation>
    <scope>NUCLEOTIDE SEQUENCE [LARGE SCALE GENOMIC DNA]</scope>
    <source>
        <strain evidence="9 10">SO2202</strain>
    </source>
</reference>
<evidence type="ECO:0000256" key="4">
    <source>
        <dbReference type="ARBA" id="ARBA00013043"/>
    </source>
</evidence>
<comment type="catalytic activity">
    <reaction evidence="1">
        <text>7,8-dihydroneopterin = 6-hydroxymethyl-7,8-dihydropterin + glycolaldehyde</text>
        <dbReference type="Rhea" id="RHEA:10540"/>
        <dbReference type="ChEBI" id="CHEBI:17001"/>
        <dbReference type="ChEBI" id="CHEBI:17071"/>
        <dbReference type="ChEBI" id="CHEBI:44841"/>
        <dbReference type="EC" id="4.1.2.25"/>
    </reaction>
</comment>
<dbReference type="RefSeq" id="XP_016762203.1">
    <property type="nucleotide sequence ID" value="XM_016907591.1"/>
</dbReference>
<evidence type="ECO:0000256" key="2">
    <source>
        <dbReference type="ARBA" id="ARBA00005013"/>
    </source>
</evidence>
<dbReference type="PANTHER" id="PTHR42844">
    <property type="entry name" value="DIHYDRONEOPTERIN ALDOLASE 1-RELATED"/>
    <property type="match status" value="1"/>
</dbReference>
<dbReference type="EC" id="4.1.2.25" evidence="4"/>
<name>M3B2S5_SPHMS</name>
<dbReference type="GO" id="GO:0005737">
    <property type="term" value="C:cytoplasm"/>
    <property type="evidence" value="ECO:0007669"/>
    <property type="project" value="TreeGrafter"/>
</dbReference>
<dbReference type="eggNOG" id="KOG2544">
    <property type="taxonomic scope" value="Eukaryota"/>
</dbReference>
<dbReference type="GO" id="GO:0004150">
    <property type="term" value="F:dihydroneopterin aldolase activity"/>
    <property type="evidence" value="ECO:0007669"/>
    <property type="project" value="UniProtKB-EC"/>
</dbReference>
<evidence type="ECO:0000256" key="7">
    <source>
        <dbReference type="ARBA" id="ARBA00032903"/>
    </source>
</evidence>
<dbReference type="GO" id="GO:0046656">
    <property type="term" value="P:folic acid biosynthetic process"/>
    <property type="evidence" value="ECO:0007669"/>
    <property type="project" value="UniProtKB-KW"/>
</dbReference>
<proteinExistence type="inferred from homology"/>
<evidence type="ECO:0000256" key="6">
    <source>
        <dbReference type="ARBA" id="ARBA00023239"/>
    </source>
</evidence>
<accession>M3B2S5</accession>
<keyword evidence="5" id="KW-0289">Folate biosynthesis</keyword>
<dbReference type="OMA" id="PCLIGVN"/>
<dbReference type="InterPro" id="IPR006156">
    <property type="entry name" value="Dihydroneopterin_aldolase"/>
</dbReference>
<evidence type="ECO:0000313" key="9">
    <source>
        <dbReference type="EMBL" id="EMF14082.1"/>
    </source>
</evidence>
<dbReference type="SUPFAM" id="SSF55620">
    <property type="entry name" value="Tetrahydrobiopterin biosynthesis enzymes-like"/>
    <property type="match status" value="1"/>
</dbReference>
<organism evidence="9 10">
    <name type="scientific">Sphaerulina musiva (strain SO2202)</name>
    <name type="common">Poplar stem canker fungus</name>
    <name type="synonym">Septoria musiva</name>
    <dbReference type="NCBI Taxonomy" id="692275"/>
    <lineage>
        <taxon>Eukaryota</taxon>
        <taxon>Fungi</taxon>
        <taxon>Dikarya</taxon>
        <taxon>Ascomycota</taxon>
        <taxon>Pezizomycotina</taxon>
        <taxon>Dothideomycetes</taxon>
        <taxon>Dothideomycetidae</taxon>
        <taxon>Mycosphaerellales</taxon>
        <taxon>Mycosphaerellaceae</taxon>
        <taxon>Sphaerulina</taxon>
    </lineage>
</organism>